<dbReference type="InterPro" id="IPR009057">
    <property type="entry name" value="Homeodomain-like_sf"/>
</dbReference>
<reference evidence="6" key="1">
    <citation type="submission" date="2020-09" db="EMBL/GenBank/DDBJ databases">
        <title>Hoyosella lacisalsi sp. nov., a halotolerant actinobacterium isolated from soil of Lake Gudzhirganskoe.</title>
        <authorList>
            <person name="Yang Q."/>
            <person name="Guo P.Y."/>
            <person name="Liu S.W."/>
            <person name="Li F.N."/>
            <person name="Sun C.H."/>
        </authorList>
    </citation>
    <scope>NUCLEOTIDE SEQUENCE</scope>
    <source>
        <strain evidence="6">G463</strain>
    </source>
</reference>
<dbReference type="GO" id="GO:0003700">
    <property type="term" value="F:DNA-binding transcription factor activity"/>
    <property type="evidence" value="ECO:0007669"/>
    <property type="project" value="TreeGrafter"/>
</dbReference>
<feature type="domain" description="HTH tetR-type" evidence="5">
    <location>
        <begin position="17"/>
        <end position="77"/>
    </location>
</feature>
<dbReference type="EMBL" id="JACYWE010000002">
    <property type="protein sequence ID" value="MBD8505574.1"/>
    <property type="molecule type" value="Genomic_DNA"/>
</dbReference>
<organism evidence="6 7">
    <name type="scientific">Lolliginicoccus lacisalsi</name>
    <dbReference type="NCBI Taxonomy" id="2742202"/>
    <lineage>
        <taxon>Bacteria</taxon>
        <taxon>Bacillati</taxon>
        <taxon>Actinomycetota</taxon>
        <taxon>Actinomycetes</taxon>
        <taxon>Mycobacteriales</taxon>
        <taxon>Hoyosellaceae</taxon>
        <taxon>Lolliginicoccus</taxon>
    </lineage>
</organism>
<evidence type="ECO:0000256" key="3">
    <source>
        <dbReference type="ARBA" id="ARBA00023163"/>
    </source>
</evidence>
<evidence type="ECO:0000313" key="7">
    <source>
        <dbReference type="Proteomes" id="UP000642993"/>
    </source>
</evidence>
<dbReference type="AlphaFoldDB" id="A0A927JAF1"/>
<feature type="DNA-binding region" description="H-T-H motif" evidence="4">
    <location>
        <begin position="40"/>
        <end position="59"/>
    </location>
</feature>
<keyword evidence="7" id="KW-1185">Reference proteome</keyword>
<evidence type="ECO:0000313" key="6">
    <source>
        <dbReference type="EMBL" id="MBD8505574.1"/>
    </source>
</evidence>
<dbReference type="PROSITE" id="PS50977">
    <property type="entry name" value="HTH_TETR_2"/>
    <property type="match status" value="1"/>
</dbReference>
<protein>
    <submittedName>
        <fullName evidence="6">TetR/AcrR family transcriptional regulator</fullName>
    </submittedName>
</protein>
<dbReference type="Gene3D" id="1.10.357.10">
    <property type="entry name" value="Tetracycline Repressor, domain 2"/>
    <property type="match status" value="1"/>
</dbReference>
<dbReference type="PANTHER" id="PTHR30055:SF234">
    <property type="entry name" value="HTH-TYPE TRANSCRIPTIONAL REGULATOR BETI"/>
    <property type="match status" value="1"/>
</dbReference>
<keyword evidence="3" id="KW-0804">Transcription</keyword>
<evidence type="ECO:0000259" key="5">
    <source>
        <dbReference type="PROSITE" id="PS50977"/>
    </source>
</evidence>
<evidence type="ECO:0000256" key="4">
    <source>
        <dbReference type="PROSITE-ProRule" id="PRU00335"/>
    </source>
</evidence>
<dbReference type="SUPFAM" id="SSF46689">
    <property type="entry name" value="Homeodomain-like"/>
    <property type="match status" value="1"/>
</dbReference>
<accession>A0A927JAF1</accession>
<evidence type="ECO:0000256" key="1">
    <source>
        <dbReference type="ARBA" id="ARBA00023015"/>
    </source>
</evidence>
<evidence type="ECO:0000256" key="2">
    <source>
        <dbReference type="ARBA" id="ARBA00023125"/>
    </source>
</evidence>
<dbReference type="Proteomes" id="UP000642993">
    <property type="component" value="Unassembled WGS sequence"/>
</dbReference>
<sequence length="203" mass="22179">MIGRPRSRSSYAQAARSLLRESVLTAVDELVRHDGWAATTIDRVAKTVGISRQTVYNEFGSRQSLAEAYILHRLDQVLDSVSTVVRTSSTLEEGFRSALVMFLDMADEPLIRTVLSGGGDRSSLTELLRQVNERTVERLASLIRELTPTVCEDDAVILADSIARLAVAHAIAPTHGQDVAVHRMVRLAQIVLGALEAGQDEDS</sequence>
<dbReference type="InterPro" id="IPR040611">
    <property type="entry name" value="AlkX_C"/>
</dbReference>
<dbReference type="Pfam" id="PF00440">
    <property type="entry name" value="TetR_N"/>
    <property type="match status" value="1"/>
</dbReference>
<keyword evidence="1" id="KW-0805">Transcription regulation</keyword>
<dbReference type="PANTHER" id="PTHR30055">
    <property type="entry name" value="HTH-TYPE TRANSCRIPTIONAL REGULATOR RUTR"/>
    <property type="match status" value="1"/>
</dbReference>
<gene>
    <name evidence="6" type="ORF">HT102_03605</name>
</gene>
<dbReference type="InterPro" id="IPR001647">
    <property type="entry name" value="HTH_TetR"/>
</dbReference>
<keyword evidence="2 4" id="KW-0238">DNA-binding</keyword>
<name>A0A927JAF1_9ACTN</name>
<dbReference type="RefSeq" id="WP_192038070.1">
    <property type="nucleotide sequence ID" value="NZ_JACYWE010000002.1"/>
</dbReference>
<dbReference type="Pfam" id="PF18556">
    <property type="entry name" value="TetR_C_35"/>
    <property type="match status" value="1"/>
</dbReference>
<comment type="caution">
    <text evidence="6">The sequence shown here is derived from an EMBL/GenBank/DDBJ whole genome shotgun (WGS) entry which is preliminary data.</text>
</comment>
<dbReference type="GO" id="GO:0000976">
    <property type="term" value="F:transcription cis-regulatory region binding"/>
    <property type="evidence" value="ECO:0007669"/>
    <property type="project" value="TreeGrafter"/>
</dbReference>
<proteinExistence type="predicted"/>
<dbReference type="InterPro" id="IPR050109">
    <property type="entry name" value="HTH-type_TetR-like_transc_reg"/>
</dbReference>